<gene>
    <name evidence="2" type="ORF">A306_02248</name>
</gene>
<reference evidence="2" key="1">
    <citation type="journal article" date="2013" name="Science">
        <title>Genomic diversity and evolution of the head crest in the rock pigeon.</title>
        <authorList>
            <person name="Shapiro M.D."/>
            <person name="Kronenberg Z."/>
            <person name="Li C."/>
            <person name="Domyan E.T."/>
            <person name="Pan H."/>
            <person name="Campbell M."/>
            <person name="Tan H."/>
            <person name="Huff C.D."/>
            <person name="Hu H."/>
            <person name="Vickrey A.I."/>
            <person name="Nielsen S.C."/>
            <person name="Stringham S.A."/>
            <person name="Hu H."/>
            <person name="Willerslev E."/>
            <person name="Gilbert M.T."/>
            <person name="Yandell M."/>
            <person name="Zhang G."/>
            <person name="Wang J."/>
        </authorList>
    </citation>
    <scope>NUCLEOTIDE SEQUENCE [LARGE SCALE GENOMIC DNA]</scope>
    <source>
        <tissue evidence="2">Blood</tissue>
    </source>
</reference>
<feature type="non-terminal residue" evidence="2">
    <location>
        <position position="118"/>
    </location>
</feature>
<dbReference type="EMBL" id="KB376584">
    <property type="protein sequence ID" value="EMC88857.1"/>
    <property type="molecule type" value="Genomic_DNA"/>
</dbReference>
<evidence type="ECO:0000313" key="2">
    <source>
        <dbReference type="EMBL" id="EMC88857.1"/>
    </source>
</evidence>
<evidence type="ECO:0000256" key="1">
    <source>
        <dbReference type="SAM" id="MobiDB-lite"/>
    </source>
</evidence>
<dbReference type="AlphaFoldDB" id="R7VV53"/>
<proteinExistence type="predicted"/>
<organism evidence="2">
    <name type="scientific">Columba livia</name>
    <name type="common">Rock dove</name>
    <dbReference type="NCBI Taxonomy" id="8932"/>
    <lineage>
        <taxon>Eukaryota</taxon>
        <taxon>Metazoa</taxon>
        <taxon>Chordata</taxon>
        <taxon>Craniata</taxon>
        <taxon>Vertebrata</taxon>
        <taxon>Euteleostomi</taxon>
        <taxon>Archelosauria</taxon>
        <taxon>Archosauria</taxon>
        <taxon>Dinosauria</taxon>
        <taxon>Saurischia</taxon>
        <taxon>Theropoda</taxon>
        <taxon>Coelurosauria</taxon>
        <taxon>Aves</taxon>
        <taxon>Neognathae</taxon>
        <taxon>Neoaves</taxon>
        <taxon>Columbimorphae</taxon>
        <taxon>Columbiformes</taxon>
        <taxon>Columbidae</taxon>
        <taxon>Columba</taxon>
    </lineage>
</organism>
<sequence>PQLSPGVPGCLQVSPSVTRCPQGVPVAPKVSPVPHPPHPGRGQEAPQLHPGPGDTSPAVPRCPRVSPGVPKCHQVSFRFSPFLSRFSRFCPVSPRFSPFLARFSCFCPIFPRFCPVFP</sequence>
<name>R7VV53_COLLI</name>
<feature type="region of interest" description="Disordered" evidence="1">
    <location>
        <begin position="22"/>
        <end position="62"/>
    </location>
</feature>
<accession>R7VV53</accession>
<feature type="non-terminal residue" evidence="2">
    <location>
        <position position="1"/>
    </location>
</feature>
<protein>
    <submittedName>
        <fullName evidence="2">Uncharacterized protein</fullName>
    </submittedName>
</protein>